<dbReference type="EMBL" id="PQXH01000008">
    <property type="protein sequence ID" value="TGO18752.1"/>
    <property type="molecule type" value="Genomic_DNA"/>
</dbReference>
<gene>
    <name evidence="1" type="ORF">BTUL_0008g00550</name>
</gene>
<name>A0A4Z1F786_9HELO</name>
<protein>
    <recommendedName>
        <fullName evidence="3">Heterokaryon incompatibility domain-containing protein</fullName>
    </recommendedName>
</protein>
<sequence length="412" mass="47193">MLCEVCKSIDFGDLCYQWSKSFSDMSTVVSPEIQHHESYESLLESARKGCELCIEVEKSTTEIWISTRFCEIITEVDEKRLAIHCGPGHCSGLVRQTRDESAKGIAEFWFEWTACKDADRREHFFRSAINIFCEKGAYTKDAHAGLLWRTRWLVNTPAAYIAPSWSWASRDISFSYDAYSVGYYPADGWKLDSSEFQANISSCEIITVDGTLNGRLLNAKLTLHTRCLDSNQWDSLQDMVIAKPNIFLPRSSEENQILLSLDVQPSEKTWCLFLPLQVRALQRKAKSILRWVSSLIFNLVAKWRASPAPLSQKPILRDPRFYFSRKEAIQKLSTIQRDSTYLTMVQISSFREPAYARYLPYIEADSHDGSTMCLLVQPGTEEGTFKRVGLAQISNLKYCDSLPWEMRTVVLI</sequence>
<reference evidence="1 2" key="1">
    <citation type="submission" date="2017-12" db="EMBL/GenBank/DDBJ databases">
        <title>Comparative genomics of Botrytis spp.</title>
        <authorList>
            <person name="Valero-Jimenez C.A."/>
            <person name="Tapia P."/>
            <person name="Veloso J."/>
            <person name="Silva-Moreno E."/>
            <person name="Staats M."/>
            <person name="Valdes J.H."/>
            <person name="Van Kan J.A.L."/>
        </authorList>
    </citation>
    <scope>NUCLEOTIDE SEQUENCE [LARGE SCALE GENOMIC DNA]</scope>
    <source>
        <strain evidence="1 2">Bt9001</strain>
    </source>
</reference>
<accession>A0A4Z1F786</accession>
<keyword evidence="2" id="KW-1185">Reference proteome</keyword>
<organism evidence="1 2">
    <name type="scientific">Botrytis tulipae</name>
    <dbReference type="NCBI Taxonomy" id="87230"/>
    <lineage>
        <taxon>Eukaryota</taxon>
        <taxon>Fungi</taxon>
        <taxon>Dikarya</taxon>
        <taxon>Ascomycota</taxon>
        <taxon>Pezizomycotina</taxon>
        <taxon>Leotiomycetes</taxon>
        <taxon>Helotiales</taxon>
        <taxon>Sclerotiniaceae</taxon>
        <taxon>Botrytis</taxon>
    </lineage>
</organism>
<dbReference type="Proteomes" id="UP000297777">
    <property type="component" value="Unassembled WGS sequence"/>
</dbReference>
<evidence type="ECO:0008006" key="3">
    <source>
        <dbReference type="Google" id="ProtNLM"/>
    </source>
</evidence>
<comment type="caution">
    <text evidence="1">The sequence shown here is derived from an EMBL/GenBank/DDBJ whole genome shotgun (WGS) entry which is preliminary data.</text>
</comment>
<evidence type="ECO:0000313" key="1">
    <source>
        <dbReference type="EMBL" id="TGO18752.1"/>
    </source>
</evidence>
<dbReference type="OrthoDB" id="3559916at2759"/>
<dbReference type="AlphaFoldDB" id="A0A4Z1F786"/>
<proteinExistence type="predicted"/>
<evidence type="ECO:0000313" key="2">
    <source>
        <dbReference type="Proteomes" id="UP000297777"/>
    </source>
</evidence>